<dbReference type="EMBL" id="BAAAGE010000008">
    <property type="protein sequence ID" value="GAA0733857.1"/>
    <property type="molecule type" value="Genomic_DNA"/>
</dbReference>
<gene>
    <name evidence="1" type="ORF">GCM10009430_48390</name>
</gene>
<accession>A0ABN1JAF7</accession>
<comment type="caution">
    <text evidence="1">The sequence shown here is derived from an EMBL/GenBank/DDBJ whole genome shotgun (WGS) entry which is preliminary data.</text>
</comment>
<reference evidence="1 2" key="1">
    <citation type="journal article" date="2019" name="Int. J. Syst. Evol. Microbiol.">
        <title>The Global Catalogue of Microorganisms (GCM) 10K type strain sequencing project: providing services to taxonomists for standard genome sequencing and annotation.</title>
        <authorList>
            <consortium name="The Broad Institute Genomics Platform"/>
            <consortium name="The Broad Institute Genome Sequencing Center for Infectious Disease"/>
            <person name="Wu L."/>
            <person name="Ma J."/>
        </authorList>
    </citation>
    <scope>NUCLEOTIDE SEQUENCE [LARGE SCALE GENOMIC DNA]</scope>
    <source>
        <strain evidence="1 2">JCM 15974</strain>
    </source>
</reference>
<name>A0ABN1JAF7_9FLAO</name>
<keyword evidence="2" id="KW-1185">Reference proteome</keyword>
<protein>
    <submittedName>
        <fullName evidence="1">Uncharacterized protein</fullName>
    </submittedName>
</protein>
<proteinExistence type="predicted"/>
<organism evidence="1 2">
    <name type="scientific">Aquimarina litoralis</name>
    <dbReference type="NCBI Taxonomy" id="584605"/>
    <lineage>
        <taxon>Bacteria</taxon>
        <taxon>Pseudomonadati</taxon>
        <taxon>Bacteroidota</taxon>
        <taxon>Flavobacteriia</taxon>
        <taxon>Flavobacteriales</taxon>
        <taxon>Flavobacteriaceae</taxon>
        <taxon>Aquimarina</taxon>
    </lineage>
</organism>
<sequence length="86" mass="10195">MIEYEVIINHLVNNACVAMEEGDYEEGTFYQNLNNFEVCHVPKEDELDEIACCDIFFELQIDPIEGLEEEFERFVEFRRSLTVPRN</sequence>
<dbReference type="Proteomes" id="UP001501758">
    <property type="component" value="Unassembled WGS sequence"/>
</dbReference>
<evidence type="ECO:0000313" key="1">
    <source>
        <dbReference type="EMBL" id="GAA0733857.1"/>
    </source>
</evidence>
<dbReference type="RefSeq" id="WP_343914831.1">
    <property type="nucleotide sequence ID" value="NZ_BAAAGE010000008.1"/>
</dbReference>
<evidence type="ECO:0000313" key="2">
    <source>
        <dbReference type="Proteomes" id="UP001501758"/>
    </source>
</evidence>